<accession>A0ACD5A330</accession>
<geneLocation type="plasmid" evidence="1 2">
    <name>p11801_3</name>
</geneLocation>
<sequence length="116" mass="12524">MRPKVYGWLKRHQPEEGEVLATLFPAHAVSGDRLLFTVAHVTTVGEPPAEPAAFTGILDPARPGELLVLPKNHPAFGLNIEGLPAVSRRGVYRLSVLLTPAMQLRSIADPEWVGAA</sequence>
<protein>
    <submittedName>
        <fullName evidence="1">Uncharacterized protein</fullName>
    </submittedName>
</protein>
<organism evidence="1 2">
    <name type="scientific">Synechococcus elongatus PCC 11801</name>
    <dbReference type="NCBI Taxonomy" id="2219813"/>
    <lineage>
        <taxon>Bacteria</taxon>
        <taxon>Bacillati</taxon>
        <taxon>Cyanobacteriota</taxon>
        <taxon>Cyanophyceae</taxon>
        <taxon>Synechococcales</taxon>
        <taxon>Synechococcaceae</taxon>
        <taxon>Synechococcus</taxon>
    </lineage>
</organism>
<dbReference type="EMBL" id="CP143530">
    <property type="protein sequence ID" value="WVS92257.1"/>
    <property type="molecule type" value="Genomic_DNA"/>
</dbReference>
<evidence type="ECO:0000313" key="1">
    <source>
        <dbReference type="EMBL" id="WVS92257.1"/>
    </source>
</evidence>
<reference evidence="1" key="1">
    <citation type="submission" date="2024-01" db="EMBL/GenBank/DDBJ databases">
        <title>De novo genome assembly and pan-genome analysis of the fast-growing Indian isolates of Synechococcus elongatus: Potential chassis for bioproduction.</title>
        <authorList>
            <person name="Jain V.S."/>
            <person name="Schubert M.G."/>
            <person name="Pritam P."/>
            <person name="Sarnaik A.P."/>
            <person name="Jaiswal D."/>
            <person name="Church G.M."/>
            <person name="Wangikar P."/>
        </authorList>
    </citation>
    <scope>NUCLEOTIDE SEQUENCE</scope>
    <source>
        <strain evidence="1">PCC 11801</strain>
    </source>
</reference>
<gene>
    <name evidence="1" type="ORF">DOP62_14295</name>
</gene>
<proteinExistence type="predicted"/>
<evidence type="ECO:0000313" key="2">
    <source>
        <dbReference type="Proteomes" id="UP000267249"/>
    </source>
</evidence>
<keyword evidence="1" id="KW-0614">Plasmid</keyword>
<dbReference type="Proteomes" id="UP000267249">
    <property type="component" value="Plasmid p11801_3"/>
</dbReference>
<name>A0ACD5A330_SYNEL</name>